<reference evidence="1" key="1">
    <citation type="submission" date="2021-08" db="EMBL/GenBank/DDBJ databases">
        <title>Novel anaerobic bacterium isolated from sea squirt in East Sea, Republic of Korea.</title>
        <authorList>
            <person name="Nguyen T.H."/>
            <person name="Li Z."/>
            <person name="Lee Y.-J."/>
            <person name="Ko J."/>
            <person name="Kim S.-G."/>
        </authorList>
    </citation>
    <scope>NUCLEOTIDE SEQUENCE</scope>
    <source>
        <strain evidence="1">KCTC 25031</strain>
    </source>
</reference>
<keyword evidence="2" id="KW-1185">Reference proteome</keyword>
<name>A0AC61NP39_9BACT</name>
<gene>
    <name evidence="1" type="ORF">K4L44_03795</name>
</gene>
<dbReference type="EMBL" id="CP081303">
    <property type="protein sequence ID" value="QZE14960.1"/>
    <property type="molecule type" value="Genomic_DNA"/>
</dbReference>
<organism evidence="1 2">
    <name type="scientific">Halosquirtibacter laminarini</name>
    <dbReference type="NCBI Taxonomy" id="3374600"/>
    <lineage>
        <taxon>Bacteria</taxon>
        <taxon>Pseudomonadati</taxon>
        <taxon>Bacteroidota</taxon>
        <taxon>Bacteroidia</taxon>
        <taxon>Marinilabiliales</taxon>
        <taxon>Prolixibacteraceae</taxon>
        <taxon>Halosquirtibacter</taxon>
    </lineage>
</organism>
<evidence type="ECO:0000313" key="1">
    <source>
        <dbReference type="EMBL" id="QZE14960.1"/>
    </source>
</evidence>
<evidence type="ECO:0000313" key="2">
    <source>
        <dbReference type="Proteomes" id="UP000826212"/>
    </source>
</evidence>
<protein>
    <submittedName>
        <fullName evidence="1">Uncharacterized protein</fullName>
    </submittedName>
</protein>
<dbReference type="Proteomes" id="UP000826212">
    <property type="component" value="Chromosome"/>
</dbReference>
<proteinExistence type="predicted"/>
<sequence length="179" mass="20459">MRNSFRLYSSMHSSYFDLISGDKETQQTKGLGLLLSKSDTALKAFLDIHSIKSKVGEIDLKSLSRVIVNCELISNSTNKYRADIVLRFYKEGQPFKAILIEAKSINKRISVYEANKQIENYIENEVFEELDIFGNNCFGVTLIKLPSYNKHPSLISITWEDIISAFYNGIRSATHVYED</sequence>
<accession>A0AC61NP39</accession>